<evidence type="ECO:0000313" key="14">
    <source>
        <dbReference type="Proteomes" id="UP000594688"/>
    </source>
</evidence>
<dbReference type="PANTHER" id="PTHR30561:SF9">
    <property type="entry name" value="4-AMINO-4-DEOXY-L-ARABINOSE-PHOSPHOUNDECAPRENOL FLIPPASE SUBUNIT ARNF-RELATED"/>
    <property type="match status" value="1"/>
</dbReference>
<keyword evidence="5" id="KW-0441">Lipid A biosynthesis</keyword>
<feature type="transmembrane region" description="Helical" evidence="11">
    <location>
        <begin position="60"/>
        <end position="77"/>
    </location>
</feature>
<dbReference type="GO" id="GO:0022857">
    <property type="term" value="F:transmembrane transporter activity"/>
    <property type="evidence" value="ECO:0007669"/>
    <property type="project" value="InterPro"/>
</dbReference>
<sequence length="298" mass="33420">MAIEHIAIVFLSSLFHAIWNILTQTSQNSQFLSGLKGVWIMGAGLVLMTVNGVGHLPPELWKWIIISGVLHGTYILSLSKAYNTTDISYVYPIARSAPVFVPLFAWWWLDERIGLTSILAIGAILLAVYILHFKGKLLEGFKNVWDALWHKDLRWAFITLGLVVSYSLVDKRGMDLFLHQFPDRSFMNGMEFFFFEATIGFTLCNLYLFMKHKPREIFEAWGQEKVKGFIAGITTVGSYGLICVVLQFEAVSQVVAVRQVSVMMVVLWGVFKLKEPFGPQRILAGALIAGGVALIGLD</sequence>
<dbReference type="PANTHER" id="PTHR30561">
    <property type="entry name" value="SMR FAMILY PROTON-DEPENDENT DRUG EFFLUX TRANSPORTER SUGE"/>
    <property type="match status" value="1"/>
</dbReference>
<feature type="transmembrane region" description="Helical" evidence="11">
    <location>
        <begin position="89"/>
        <end position="109"/>
    </location>
</feature>
<evidence type="ECO:0000256" key="6">
    <source>
        <dbReference type="ARBA" id="ARBA00022692"/>
    </source>
</evidence>
<dbReference type="Proteomes" id="UP000594688">
    <property type="component" value="Chromosome"/>
</dbReference>
<dbReference type="InterPro" id="IPR037185">
    <property type="entry name" value="EmrE-like"/>
</dbReference>
<feature type="domain" description="EamA" evidence="12">
    <location>
        <begin position="186"/>
        <end position="296"/>
    </location>
</feature>
<keyword evidence="7" id="KW-0448">Lipopolysaccharide biosynthesis</keyword>
<gene>
    <name evidence="13" type="ORF">G3M70_17295</name>
</gene>
<evidence type="ECO:0000256" key="5">
    <source>
        <dbReference type="ARBA" id="ARBA00022556"/>
    </source>
</evidence>
<dbReference type="KEGG" id="nli:G3M70_17295"/>
<name>A0A7T0BYZ7_9BACT</name>
<evidence type="ECO:0000256" key="9">
    <source>
        <dbReference type="ARBA" id="ARBA00023098"/>
    </source>
</evidence>
<keyword evidence="4" id="KW-0997">Cell inner membrane</keyword>
<dbReference type="InterPro" id="IPR000390">
    <property type="entry name" value="Small_drug/metabolite_transptr"/>
</dbReference>
<evidence type="ECO:0000256" key="1">
    <source>
        <dbReference type="ARBA" id="ARBA00004651"/>
    </source>
</evidence>
<dbReference type="Gene3D" id="1.10.3730.20">
    <property type="match status" value="2"/>
</dbReference>
<dbReference type="InterPro" id="IPR000620">
    <property type="entry name" value="EamA_dom"/>
</dbReference>
<evidence type="ECO:0000313" key="13">
    <source>
        <dbReference type="EMBL" id="QPJ63534.1"/>
    </source>
</evidence>
<feature type="transmembrane region" description="Helical" evidence="11">
    <location>
        <begin position="229"/>
        <end position="248"/>
    </location>
</feature>
<feature type="transmembrane region" description="Helical" evidence="11">
    <location>
        <begin position="153"/>
        <end position="169"/>
    </location>
</feature>
<evidence type="ECO:0000256" key="11">
    <source>
        <dbReference type="SAM" id="Phobius"/>
    </source>
</evidence>
<feature type="transmembrane region" description="Helical" evidence="11">
    <location>
        <begin position="115"/>
        <end position="132"/>
    </location>
</feature>
<organism evidence="13 14">
    <name type="scientific">Candidatus Nitronauta litoralis</name>
    <dbReference type="NCBI Taxonomy" id="2705533"/>
    <lineage>
        <taxon>Bacteria</taxon>
        <taxon>Pseudomonadati</taxon>
        <taxon>Nitrospinota/Tectimicrobiota group</taxon>
        <taxon>Nitrospinota</taxon>
        <taxon>Nitrospinia</taxon>
        <taxon>Nitrospinales</taxon>
        <taxon>Nitrospinaceae</taxon>
        <taxon>Candidatus Nitronauta</taxon>
    </lineage>
</organism>
<dbReference type="GO" id="GO:0005886">
    <property type="term" value="C:plasma membrane"/>
    <property type="evidence" value="ECO:0007669"/>
    <property type="project" value="UniProtKB-SubCell"/>
</dbReference>
<keyword evidence="10 11" id="KW-0472">Membrane</keyword>
<feature type="transmembrane region" description="Helical" evidence="11">
    <location>
        <begin position="278"/>
        <end position="297"/>
    </location>
</feature>
<evidence type="ECO:0000256" key="7">
    <source>
        <dbReference type="ARBA" id="ARBA00022985"/>
    </source>
</evidence>
<evidence type="ECO:0000256" key="8">
    <source>
        <dbReference type="ARBA" id="ARBA00022989"/>
    </source>
</evidence>
<feature type="transmembrane region" description="Helical" evidence="11">
    <location>
        <begin position="189"/>
        <end position="208"/>
    </location>
</feature>
<keyword evidence="6 11" id="KW-0812">Transmembrane</keyword>
<evidence type="ECO:0000256" key="3">
    <source>
        <dbReference type="ARBA" id="ARBA00022516"/>
    </source>
</evidence>
<feature type="domain" description="EamA" evidence="12">
    <location>
        <begin position="7"/>
        <end position="131"/>
    </location>
</feature>
<protein>
    <submittedName>
        <fullName evidence="13">EamA family transporter</fullName>
    </submittedName>
</protein>
<dbReference type="GO" id="GO:0009103">
    <property type="term" value="P:lipopolysaccharide biosynthetic process"/>
    <property type="evidence" value="ECO:0007669"/>
    <property type="project" value="UniProtKB-KW"/>
</dbReference>
<dbReference type="GO" id="GO:0009245">
    <property type="term" value="P:lipid A biosynthetic process"/>
    <property type="evidence" value="ECO:0007669"/>
    <property type="project" value="UniProtKB-KW"/>
</dbReference>
<dbReference type="AlphaFoldDB" id="A0A7T0BYZ7"/>
<evidence type="ECO:0000256" key="2">
    <source>
        <dbReference type="ARBA" id="ARBA00022475"/>
    </source>
</evidence>
<evidence type="ECO:0000256" key="4">
    <source>
        <dbReference type="ARBA" id="ARBA00022519"/>
    </source>
</evidence>
<keyword evidence="9" id="KW-0443">Lipid metabolism</keyword>
<feature type="transmembrane region" description="Helical" evidence="11">
    <location>
        <begin position="6"/>
        <end position="22"/>
    </location>
</feature>
<comment type="subcellular location">
    <subcellularLocation>
        <location evidence="1">Cell membrane</location>
        <topology evidence="1">Multi-pass membrane protein</topology>
    </subcellularLocation>
</comment>
<accession>A0A7T0BYZ7</accession>
<keyword evidence="3" id="KW-0444">Lipid biosynthesis</keyword>
<keyword evidence="8 11" id="KW-1133">Transmembrane helix</keyword>
<evidence type="ECO:0000256" key="10">
    <source>
        <dbReference type="ARBA" id="ARBA00023136"/>
    </source>
</evidence>
<feature type="transmembrane region" description="Helical" evidence="11">
    <location>
        <begin position="34"/>
        <end position="54"/>
    </location>
</feature>
<dbReference type="SUPFAM" id="SSF103481">
    <property type="entry name" value="Multidrug resistance efflux transporter EmrE"/>
    <property type="match status" value="2"/>
</dbReference>
<keyword evidence="2" id="KW-1003">Cell membrane</keyword>
<reference evidence="13 14" key="1">
    <citation type="submission" date="2020-02" db="EMBL/GenBank/DDBJ databases">
        <title>Genomic and physiological characterization of two novel Nitrospinaceae genera.</title>
        <authorList>
            <person name="Mueller A.J."/>
            <person name="Jung M.-Y."/>
            <person name="Strachan C.R."/>
            <person name="Herbold C.W."/>
            <person name="Kirkegaard R.H."/>
            <person name="Daims H."/>
        </authorList>
    </citation>
    <scope>NUCLEOTIDE SEQUENCE [LARGE SCALE GENOMIC DNA]</scope>
    <source>
        <strain evidence="13">EB</strain>
    </source>
</reference>
<proteinExistence type="predicted"/>
<dbReference type="Pfam" id="PF00892">
    <property type="entry name" value="EamA"/>
    <property type="match status" value="2"/>
</dbReference>
<dbReference type="EMBL" id="CP048685">
    <property type="protein sequence ID" value="QPJ63534.1"/>
    <property type="molecule type" value="Genomic_DNA"/>
</dbReference>
<evidence type="ECO:0000259" key="12">
    <source>
        <dbReference type="Pfam" id="PF00892"/>
    </source>
</evidence>